<protein>
    <submittedName>
        <fullName evidence="2">Uncharacterized protein</fullName>
    </submittedName>
</protein>
<feature type="region of interest" description="Disordered" evidence="1">
    <location>
        <begin position="95"/>
        <end position="114"/>
    </location>
</feature>
<feature type="region of interest" description="Disordered" evidence="1">
    <location>
        <begin position="125"/>
        <end position="162"/>
    </location>
</feature>
<reference evidence="2" key="1">
    <citation type="submission" date="2021-03" db="EMBL/GenBank/DDBJ databases">
        <authorList>
            <person name="Bekaert M."/>
        </authorList>
    </citation>
    <scope>NUCLEOTIDE SEQUENCE</scope>
</reference>
<sequence length="211" mass="24364">MATPTRKSHTEVSFMEQLIIFRAYTKSRCNWSLVLDEVKRQRDKLPQAAMELYACTEGQKLKRRMADQVRKLTKDGMTICNPELKRLVEEVRAMDSRYSQKSDPASKRANLKRLNVSKEVEREVEREVARISTPLQQDDTQDDGQEDQGKEPQEEPQPSGLANRFTAIPIADDEDFSHPKEKGAMEIIPSLPRPLLYGVINSLKLYYFFDI</sequence>
<dbReference type="AlphaFoldDB" id="A0A8S3VBW1"/>
<evidence type="ECO:0000256" key="1">
    <source>
        <dbReference type="SAM" id="MobiDB-lite"/>
    </source>
</evidence>
<dbReference type="EMBL" id="CAJPWZ010003271">
    <property type="protein sequence ID" value="CAG2255448.1"/>
    <property type="molecule type" value="Genomic_DNA"/>
</dbReference>
<organism evidence="2 3">
    <name type="scientific">Mytilus edulis</name>
    <name type="common">Blue mussel</name>
    <dbReference type="NCBI Taxonomy" id="6550"/>
    <lineage>
        <taxon>Eukaryota</taxon>
        <taxon>Metazoa</taxon>
        <taxon>Spiralia</taxon>
        <taxon>Lophotrochozoa</taxon>
        <taxon>Mollusca</taxon>
        <taxon>Bivalvia</taxon>
        <taxon>Autobranchia</taxon>
        <taxon>Pteriomorphia</taxon>
        <taxon>Mytilida</taxon>
        <taxon>Mytiloidea</taxon>
        <taxon>Mytilidae</taxon>
        <taxon>Mytilinae</taxon>
        <taxon>Mytilus</taxon>
    </lineage>
</organism>
<proteinExistence type="predicted"/>
<evidence type="ECO:0000313" key="2">
    <source>
        <dbReference type="EMBL" id="CAG2255448.1"/>
    </source>
</evidence>
<comment type="caution">
    <text evidence="2">The sequence shown here is derived from an EMBL/GenBank/DDBJ whole genome shotgun (WGS) entry which is preliminary data.</text>
</comment>
<feature type="compositionally biased region" description="Basic and acidic residues" evidence="1">
    <location>
        <begin position="95"/>
        <end position="106"/>
    </location>
</feature>
<accession>A0A8S3VBW1</accession>
<dbReference type="Proteomes" id="UP000683360">
    <property type="component" value="Unassembled WGS sequence"/>
</dbReference>
<keyword evidence="3" id="KW-1185">Reference proteome</keyword>
<name>A0A8S3VBW1_MYTED</name>
<evidence type="ECO:0000313" key="3">
    <source>
        <dbReference type="Proteomes" id="UP000683360"/>
    </source>
</evidence>
<gene>
    <name evidence="2" type="ORF">MEDL_66840</name>
</gene>